<dbReference type="Proteomes" id="UP001652626">
    <property type="component" value="Chromosome 17"/>
</dbReference>
<evidence type="ECO:0000256" key="1">
    <source>
        <dbReference type="SAM" id="MobiDB-lite"/>
    </source>
</evidence>
<protein>
    <submittedName>
        <fullName evidence="3">Uncharacterized protein LOC113400294</fullName>
    </submittedName>
</protein>
<organism evidence="2 3">
    <name type="scientific">Vanessa tameamea</name>
    <name type="common">Kamehameha butterfly</name>
    <dbReference type="NCBI Taxonomy" id="334116"/>
    <lineage>
        <taxon>Eukaryota</taxon>
        <taxon>Metazoa</taxon>
        <taxon>Ecdysozoa</taxon>
        <taxon>Arthropoda</taxon>
        <taxon>Hexapoda</taxon>
        <taxon>Insecta</taxon>
        <taxon>Pterygota</taxon>
        <taxon>Neoptera</taxon>
        <taxon>Endopterygota</taxon>
        <taxon>Lepidoptera</taxon>
        <taxon>Glossata</taxon>
        <taxon>Ditrysia</taxon>
        <taxon>Papilionoidea</taxon>
        <taxon>Nymphalidae</taxon>
        <taxon>Nymphalinae</taxon>
        <taxon>Vanessa</taxon>
    </lineage>
</organism>
<dbReference type="AlphaFoldDB" id="A0A8B8IEW4"/>
<keyword evidence="2" id="KW-1185">Reference proteome</keyword>
<dbReference type="RefSeq" id="XP_026495599.2">
    <property type="nucleotide sequence ID" value="XM_026639814.2"/>
</dbReference>
<gene>
    <name evidence="3" type="primary">LOC113400294</name>
</gene>
<dbReference type="GeneID" id="113400294"/>
<feature type="compositionally biased region" description="Low complexity" evidence="1">
    <location>
        <begin position="280"/>
        <end position="293"/>
    </location>
</feature>
<feature type="region of interest" description="Disordered" evidence="1">
    <location>
        <begin position="33"/>
        <end position="60"/>
    </location>
</feature>
<feature type="region of interest" description="Disordered" evidence="1">
    <location>
        <begin position="280"/>
        <end position="304"/>
    </location>
</feature>
<sequence length="354" mass="39673">MSKSAVRECKGLKNEIIVKMPPKTAAQYSREYRARKKAQKNAYIPKPTPKTPTERSREFRARKKALENAEKGHSTNSIVTEQQQNTLSEHLAIDIELQKPKKKSKTPAERTRECRARKKALQNAVLERLLTSSSNIDQADADQLISLTKNITINIAHNSIGKIKVLKKKPKTPTERSRECRARKRALEKAMAEHLIITPSPIFVQPDMHQQNTLPENFAELHPQITLTENPADVIAQNNLSDNLADVVSQNTLSDSLADVLSQNTLSENLADALSQNTLSDNLDDSQQQNSSSENIIANTKQPVGSIRNLKEKTKTPTERSREFRARQKALENAVKHLPSNVLLDNDICVTFGP</sequence>
<evidence type="ECO:0000313" key="2">
    <source>
        <dbReference type="Proteomes" id="UP001652626"/>
    </source>
</evidence>
<proteinExistence type="predicted"/>
<feature type="region of interest" description="Disordered" evidence="1">
    <location>
        <begin position="92"/>
        <end position="116"/>
    </location>
</feature>
<reference evidence="3" key="1">
    <citation type="submission" date="2025-08" db="UniProtKB">
        <authorList>
            <consortium name="RefSeq"/>
        </authorList>
    </citation>
    <scope>IDENTIFICATION</scope>
    <source>
        <tissue evidence="3">Whole body</tissue>
    </source>
</reference>
<feature type="compositionally biased region" description="Polar residues" evidence="1">
    <location>
        <begin position="294"/>
        <end position="303"/>
    </location>
</feature>
<accession>A0A8B8IEW4</accession>
<evidence type="ECO:0000313" key="3">
    <source>
        <dbReference type="RefSeq" id="XP_026495599.2"/>
    </source>
</evidence>
<name>A0A8B8IEW4_VANTA</name>